<dbReference type="OrthoDB" id="10252819at2759"/>
<gene>
    <name evidence="2" type="ORF">GL50581_455</name>
</gene>
<evidence type="ECO:0000313" key="3">
    <source>
        <dbReference type="Proteomes" id="UP000002488"/>
    </source>
</evidence>
<evidence type="ECO:0000256" key="1">
    <source>
        <dbReference type="SAM" id="Coils"/>
    </source>
</evidence>
<proteinExistence type="predicted"/>
<dbReference type="InterPro" id="IPR036770">
    <property type="entry name" value="Ankyrin_rpt-contain_sf"/>
</dbReference>
<feature type="coiled-coil region" evidence="1">
    <location>
        <begin position="324"/>
        <end position="358"/>
    </location>
</feature>
<dbReference type="Gene3D" id="1.25.40.20">
    <property type="entry name" value="Ankyrin repeat-containing domain"/>
    <property type="match status" value="1"/>
</dbReference>
<accession>C6LNZ6</accession>
<dbReference type="AlphaFoldDB" id="C6LNZ6"/>
<dbReference type="EMBL" id="ACGJ01000635">
    <property type="protein sequence ID" value="EET02243.1"/>
    <property type="molecule type" value="Genomic_DNA"/>
</dbReference>
<sequence length="473" mass="52823">MGALKYLDSYIGAGSKAISVQEWFHAVESRNYEFIECHKQRLKGAQDGSLNTALIAATRNNDLRMIGILAADEATIVNADRQTACMIAIENDSLKAFYILQPFEMPEESQKGDQKAATRDVNEGFNYFIPILSQDVYIKFATAHLKILFHALTTGLLCTVKYIVEHKVNWRDTYAKACMMVSIAYGHYQIAAYLLRYCIDIGALSGCDLYRSIQLEDDLGYPLADTAFADTLLQPVTEKTGTILSLVESLRKKHSIFTLASGTKGHHDQEEIKITALDKELEFEEAKSILSQLESLARVLHDEVARLATDNETMKLAIEATVSDQDAQTSIMQLTAELSDLRKELERKDGIIKELKERTAVSSVYDTAVPTASDLPYRPFAGASMTSSQILSAQNLSRKNVSNKALRENAGANANSDVVIEMGRELDLARVELDKRQEEIDELTVVIQTLRKELRAYRPQVGKLSCFDKTEKI</sequence>
<dbReference type="OMA" id="AYLLRYC"/>
<dbReference type="Proteomes" id="UP000002488">
    <property type="component" value="Unassembled WGS sequence"/>
</dbReference>
<dbReference type="SUPFAM" id="SSF48403">
    <property type="entry name" value="Ankyrin repeat"/>
    <property type="match status" value="1"/>
</dbReference>
<name>C6LNZ6_GIAIB</name>
<evidence type="ECO:0000313" key="2">
    <source>
        <dbReference type="EMBL" id="EET02243.1"/>
    </source>
</evidence>
<organism evidence="2 3">
    <name type="scientific">Giardia intestinalis (strain ATCC 50581 / GS clone H7)</name>
    <name type="common">Giardia lamblia</name>
    <dbReference type="NCBI Taxonomy" id="598745"/>
    <lineage>
        <taxon>Eukaryota</taxon>
        <taxon>Metamonada</taxon>
        <taxon>Diplomonadida</taxon>
        <taxon>Hexamitidae</taxon>
        <taxon>Giardiinae</taxon>
        <taxon>Giardia</taxon>
    </lineage>
</organism>
<protein>
    <submittedName>
        <fullName evidence="2">Protein 21.1</fullName>
    </submittedName>
</protein>
<comment type="caution">
    <text evidence="2">The sequence shown here is derived from an EMBL/GenBank/DDBJ whole genome shotgun (WGS) entry which is preliminary data.</text>
</comment>
<dbReference type="VEuPathDB" id="GiardiaDB:GL50581_455"/>
<dbReference type="PANTHER" id="PTHR24184">
    <property type="entry name" value="SI:CH211-189E2.2"/>
    <property type="match status" value="1"/>
</dbReference>
<reference evidence="2 3" key="1">
    <citation type="journal article" date="2009" name="PLoS Pathog.">
        <title>Draft genome sequencing of giardia intestinalis assemblage B isolate GS: is human giardiasis caused by two different species?</title>
        <authorList>
            <person name="Franzen O."/>
            <person name="Jerlstrom-Hultqvist J."/>
            <person name="Castro E."/>
            <person name="Sherwood E."/>
            <person name="Ankarklev J."/>
            <person name="Reiner D.S."/>
            <person name="Palm D."/>
            <person name="Andersson J.O."/>
            <person name="Andersson B."/>
            <person name="Svard S.G."/>
        </authorList>
    </citation>
    <scope>NUCLEOTIDE SEQUENCE [LARGE SCALE GENOMIC DNA]</scope>
    <source>
        <strain evidence="3">ATCC 50581 / GS clone H7</strain>
    </source>
</reference>
<keyword evidence="1" id="KW-0175">Coiled coil</keyword>
<dbReference type="PANTHER" id="PTHR24184:SF11">
    <property type="entry name" value="ANKYRIN REPEAT AND SOCS BOX CONTAINING 3"/>
    <property type="match status" value="1"/>
</dbReference>